<name>A0ABS5CK04_9BACL</name>
<protein>
    <submittedName>
        <fullName evidence="12">DNA internalization-related competence protein ComEC/Rec2</fullName>
    </submittedName>
</protein>
<dbReference type="Proteomes" id="UP000673394">
    <property type="component" value="Unassembled WGS sequence"/>
</dbReference>
<dbReference type="InterPro" id="IPR035681">
    <property type="entry name" value="ComA-like_MBL"/>
</dbReference>
<dbReference type="InterPro" id="IPR001279">
    <property type="entry name" value="Metallo-B-lactamas"/>
</dbReference>
<dbReference type="InterPro" id="IPR036866">
    <property type="entry name" value="RibonucZ/Hydroxyglut_hydro"/>
</dbReference>
<evidence type="ECO:0000256" key="4">
    <source>
        <dbReference type="ARBA" id="ARBA00022989"/>
    </source>
</evidence>
<evidence type="ECO:0000313" key="12">
    <source>
        <dbReference type="EMBL" id="MBP3966157.1"/>
    </source>
</evidence>
<evidence type="ECO:0000256" key="5">
    <source>
        <dbReference type="ARBA" id="ARBA00023136"/>
    </source>
</evidence>
<dbReference type="InterPro" id="IPR004797">
    <property type="entry name" value="Competence_ComEC/Rec2"/>
</dbReference>
<evidence type="ECO:0000256" key="9">
    <source>
        <dbReference type="SAM" id="MobiDB-lite"/>
    </source>
</evidence>
<dbReference type="RefSeq" id="WP_210663118.1">
    <property type="nucleotide sequence ID" value="NZ_JAGKSP010000015.1"/>
</dbReference>
<feature type="transmembrane region" description="Helical" evidence="10">
    <location>
        <begin position="346"/>
        <end position="364"/>
    </location>
</feature>
<sequence length="901" mass="97927">MVARRPLIWFTVCWIVGASAAASLTNNGVYLAGAALLAAILALGLMKRASLPLAAACCIAYMAAAGERMWADSRNVTALPELQSAAYEAVPAGSVVFGAEIRGTIISPIEIDGDQVRFRAAVNEVLLGGRETNPEQLGGERVQVQVRLAEEAELVEAASWKRGQKVSAAGELSAPMAATNFGGFDYRRYLNSQRIHWLFNVDGASSVQISAGTRWSAAGLLRYVDDLRAALGAQMDNLYPDLQSGYMKGLVLGISDDLDPAVYGRFAQLGLTHILAISGLHVAVFLYLLGGLLRLTRMTRERMLLLLMAAVPLYVLLAGASPSVVRSGIMAVLGLGAARLHKLGDGLHLLAAAALLMLAFDPYMLGNVGFQLSFLVTAGLILGVPPVRGCLPAGKRRWTRSLLDLLTVTVVAQLVSLPVTIYYFNAVHLLSIGANLVLVPFISFIVMPLGGASMLLGALWHPAGALLSQVAVIGNEWTFAFVTQLSSWNSFRMIWAAPPLWWVVAYYGLLWICLELLGRITRRERLDSSLGLGLEHADSTQPIHASNQALPPAIPFIDMSSSESPRARRRSITLLSLTAAGLSLLVVWAYHPDFRDRNAYVDYIDVGQGDAILIRASGGKHILIDGGGAVQFGNQEAWRKRKDPYEVGRKLLVPLLQKRGVHRLDMLVLSHLDSDHIKGLQAVLNDIEVKAIMWNGTLKASEDAATLLRTAVDKDIPLYKSTAGLKWQVDPGTAIQVLGLAPGADEAIAEEDEQNGQSVALLVELYNRRFLFTGDADAQEEKLLLEQLHLSQSSLFTQPSSSSPSTDPHQSSPPFPPIDVMKISHHGSKTSTSDLWLNYWRPKWAVVSVGRTNSYGHPAQEVLERLASAKIRIRRTDRNGEIRFRVSPDQTIARKEKIPDA</sequence>
<feature type="transmembrane region" description="Helical" evidence="10">
    <location>
        <begin position="466"/>
        <end position="488"/>
    </location>
</feature>
<feature type="transmembrane region" description="Helical" evidence="10">
    <location>
        <begin position="403"/>
        <end position="424"/>
    </location>
</feature>
<accession>A0ABS5CK04</accession>
<keyword evidence="4 10" id="KW-1133">Transmembrane helix</keyword>
<gene>
    <name evidence="12" type="ORF">I8J30_25980</name>
</gene>
<comment type="caution">
    <text evidence="12">The sequence shown here is derived from an EMBL/GenBank/DDBJ whole genome shotgun (WGS) entry which is preliminary data.</text>
</comment>
<comment type="subcellular location">
    <subcellularLocation>
        <location evidence="1">Cell membrane</location>
        <topology evidence="1">Multi-pass membrane protein</topology>
    </subcellularLocation>
</comment>
<dbReference type="Gene3D" id="3.60.15.10">
    <property type="entry name" value="Ribonuclease Z/Hydroxyacylglutathione hydrolase-like"/>
    <property type="match status" value="1"/>
</dbReference>
<comment type="catalytic activity">
    <reaction evidence="8">
        <text>3',5'-cyclic UMP + H2O = UMP + H(+)</text>
        <dbReference type="Rhea" id="RHEA:70575"/>
        <dbReference type="ChEBI" id="CHEBI:15377"/>
        <dbReference type="ChEBI" id="CHEBI:15378"/>
        <dbReference type="ChEBI" id="CHEBI:57865"/>
        <dbReference type="ChEBI" id="CHEBI:184387"/>
    </reaction>
    <physiologicalReaction direction="left-to-right" evidence="8">
        <dbReference type="Rhea" id="RHEA:70576"/>
    </physiologicalReaction>
</comment>
<evidence type="ECO:0000256" key="7">
    <source>
        <dbReference type="ARBA" id="ARBA00034301"/>
    </source>
</evidence>
<feature type="region of interest" description="Disordered" evidence="9">
    <location>
        <begin position="795"/>
        <end position="824"/>
    </location>
</feature>
<dbReference type="NCBIfam" id="TIGR00361">
    <property type="entry name" value="ComEC_Rec2"/>
    <property type="match status" value="1"/>
</dbReference>
<evidence type="ECO:0000313" key="13">
    <source>
        <dbReference type="Proteomes" id="UP000673394"/>
    </source>
</evidence>
<evidence type="ECO:0000256" key="3">
    <source>
        <dbReference type="ARBA" id="ARBA00022692"/>
    </source>
</evidence>
<feature type="transmembrane region" description="Helical" evidence="10">
    <location>
        <begin position="274"/>
        <end position="293"/>
    </location>
</feature>
<feature type="domain" description="Metallo-beta-lactamase" evidence="11">
    <location>
        <begin position="608"/>
        <end position="815"/>
    </location>
</feature>
<dbReference type="SUPFAM" id="SSF56281">
    <property type="entry name" value="Metallo-hydrolase/oxidoreductase"/>
    <property type="match status" value="1"/>
</dbReference>
<keyword evidence="13" id="KW-1185">Reference proteome</keyword>
<evidence type="ECO:0000256" key="6">
    <source>
        <dbReference type="ARBA" id="ARBA00034221"/>
    </source>
</evidence>
<evidence type="ECO:0000256" key="8">
    <source>
        <dbReference type="ARBA" id="ARBA00048505"/>
    </source>
</evidence>
<dbReference type="InterPro" id="IPR052159">
    <property type="entry name" value="Competence_DNA_uptake"/>
</dbReference>
<evidence type="ECO:0000256" key="10">
    <source>
        <dbReference type="SAM" id="Phobius"/>
    </source>
</evidence>
<feature type="transmembrane region" description="Helical" evidence="10">
    <location>
        <begin position="30"/>
        <end position="46"/>
    </location>
</feature>
<dbReference type="InterPro" id="IPR004477">
    <property type="entry name" value="ComEC_N"/>
</dbReference>
<evidence type="ECO:0000259" key="11">
    <source>
        <dbReference type="SMART" id="SM00849"/>
    </source>
</evidence>
<comment type="catalytic activity">
    <reaction evidence="6">
        <text>3',5'-cyclic CMP + H2O = CMP + H(+)</text>
        <dbReference type="Rhea" id="RHEA:72675"/>
        <dbReference type="ChEBI" id="CHEBI:15377"/>
        <dbReference type="ChEBI" id="CHEBI:15378"/>
        <dbReference type="ChEBI" id="CHEBI:58003"/>
        <dbReference type="ChEBI" id="CHEBI:60377"/>
    </reaction>
    <physiologicalReaction direction="left-to-right" evidence="6">
        <dbReference type="Rhea" id="RHEA:72676"/>
    </physiologicalReaction>
</comment>
<feature type="transmembrane region" description="Helical" evidence="10">
    <location>
        <begin position="305"/>
        <end position="325"/>
    </location>
</feature>
<dbReference type="NCBIfam" id="TIGR00360">
    <property type="entry name" value="ComEC_N-term"/>
    <property type="match status" value="1"/>
</dbReference>
<feature type="transmembrane region" description="Helical" evidence="10">
    <location>
        <begin position="436"/>
        <end position="459"/>
    </location>
</feature>
<keyword evidence="2" id="KW-1003">Cell membrane</keyword>
<dbReference type="PANTHER" id="PTHR30619">
    <property type="entry name" value="DNA INTERNALIZATION/COMPETENCE PROTEIN COMEC/REC2"/>
    <property type="match status" value="1"/>
</dbReference>
<feature type="transmembrane region" description="Helical" evidence="10">
    <location>
        <begin position="500"/>
        <end position="518"/>
    </location>
</feature>
<dbReference type="CDD" id="cd07731">
    <property type="entry name" value="ComA-like_MBL-fold"/>
    <property type="match status" value="1"/>
</dbReference>
<evidence type="ECO:0000256" key="1">
    <source>
        <dbReference type="ARBA" id="ARBA00004651"/>
    </source>
</evidence>
<dbReference type="EMBL" id="JAGKSP010000015">
    <property type="protein sequence ID" value="MBP3966157.1"/>
    <property type="molecule type" value="Genomic_DNA"/>
</dbReference>
<reference evidence="12 13" key="1">
    <citation type="submission" date="2021-04" db="EMBL/GenBank/DDBJ databases">
        <title>Paenibacillus sp. DLE-14 whole genome sequence.</title>
        <authorList>
            <person name="Ham Y.J."/>
        </authorList>
    </citation>
    <scope>NUCLEOTIDE SEQUENCE [LARGE SCALE GENOMIC DNA]</scope>
    <source>
        <strain evidence="12 13">DLE-14</strain>
    </source>
</reference>
<dbReference type="Pfam" id="PF00753">
    <property type="entry name" value="Lactamase_B"/>
    <property type="match status" value="1"/>
</dbReference>
<feature type="transmembrane region" description="Helical" evidence="10">
    <location>
        <begin position="370"/>
        <end position="391"/>
    </location>
</feature>
<comment type="function">
    <text evidence="7">Counteracts the endogenous Pycsar antiviral defense system. Phosphodiesterase that enables metal-dependent hydrolysis of host cyclic nucleotide Pycsar defense signals such as cCMP and cUMP.</text>
</comment>
<dbReference type="PANTHER" id="PTHR30619:SF1">
    <property type="entry name" value="RECOMBINATION PROTEIN 2"/>
    <property type="match status" value="1"/>
</dbReference>
<keyword evidence="3 10" id="KW-0812">Transmembrane</keyword>
<keyword evidence="5 10" id="KW-0472">Membrane</keyword>
<dbReference type="Pfam" id="PF13567">
    <property type="entry name" value="DUF4131"/>
    <property type="match status" value="1"/>
</dbReference>
<proteinExistence type="predicted"/>
<dbReference type="Pfam" id="PF03772">
    <property type="entry name" value="Competence"/>
    <property type="match status" value="1"/>
</dbReference>
<dbReference type="InterPro" id="IPR025405">
    <property type="entry name" value="DUF4131"/>
</dbReference>
<organism evidence="12 13">
    <name type="scientific">Paenibacillus lignilyticus</name>
    <dbReference type="NCBI Taxonomy" id="1172615"/>
    <lineage>
        <taxon>Bacteria</taxon>
        <taxon>Bacillati</taxon>
        <taxon>Bacillota</taxon>
        <taxon>Bacilli</taxon>
        <taxon>Bacillales</taxon>
        <taxon>Paenibacillaceae</taxon>
        <taxon>Paenibacillus</taxon>
    </lineage>
</organism>
<dbReference type="SMART" id="SM00849">
    <property type="entry name" value="Lactamase_B"/>
    <property type="match status" value="1"/>
</dbReference>
<feature type="transmembrane region" description="Helical" evidence="10">
    <location>
        <begin position="572"/>
        <end position="590"/>
    </location>
</feature>
<evidence type="ECO:0000256" key="2">
    <source>
        <dbReference type="ARBA" id="ARBA00022475"/>
    </source>
</evidence>
<feature type="compositionally biased region" description="Low complexity" evidence="9">
    <location>
        <begin position="795"/>
        <end position="810"/>
    </location>
</feature>